<name>A0AAV5GD68_CORAM</name>
<evidence type="ECO:0008006" key="3">
    <source>
        <dbReference type="Google" id="ProtNLM"/>
    </source>
</evidence>
<dbReference type="Proteomes" id="UP001054925">
    <property type="component" value="Unassembled WGS sequence"/>
</dbReference>
<organism evidence="1 2">
    <name type="scientific">Corynebacterium ammoniagenes</name>
    <name type="common">Brevibacterium ammoniagenes</name>
    <dbReference type="NCBI Taxonomy" id="1697"/>
    <lineage>
        <taxon>Bacteria</taxon>
        <taxon>Bacillati</taxon>
        <taxon>Actinomycetota</taxon>
        <taxon>Actinomycetes</taxon>
        <taxon>Mycobacteriales</taxon>
        <taxon>Corynebacteriaceae</taxon>
        <taxon>Corynebacterium</taxon>
    </lineage>
</organism>
<dbReference type="EMBL" id="BQKK01000013">
    <property type="protein sequence ID" value="GJN44010.1"/>
    <property type="molecule type" value="Genomic_DNA"/>
</dbReference>
<protein>
    <recommendedName>
        <fullName evidence="3">Transposase</fullName>
    </recommendedName>
</protein>
<comment type="caution">
    <text evidence="1">The sequence shown here is derived from an EMBL/GenBank/DDBJ whole genome shotgun (WGS) entry which is preliminary data.</text>
</comment>
<proteinExistence type="predicted"/>
<evidence type="ECO:0000313" key="1">
    <source>
        <dbReference type="EMBL" id="GJN44010.1"/>
    </source>
</evidence>
<accession>A0AAV5GD68</accession>
<dbReference type="AlphaFoldDB" id="A0AAV5GD68"/>
<gene>
    <name evidence="1" type="ORF">CAT723_24890</name>
</gene>
<evidence type="ECO:0000313" key="2">
    <source>
        <dbReference type="Proteomes" id="UP001054925"/>
    </source>
</evidence>
<reference evidence="1" key="1">
    <citation type="submission" date="2021-12" db="EMBL/GenBank/DDBJ databases">
        <title>Draft genome sequence of Corynebacterium ammoniagenes strain T-723.</title>
        <authorList>
            <person name="Matsuzawa M."/>
            <person name="Hiratani M."/>
            <person name="Abe I."/>
            <person name="Tsuji Y."/>
            <person name="Nakamura J."/>
        </authorList>
    </citation>
    <scope>NUCLEOTIDE SEQUENCE</scope>
    <source>
        <strain evidence="1">T-723</strain>
    </source>
</reference>
<sequence>MTWLAYQGIIDCDQMSDKRKAKARMREIIDSLCALNNANKELAQLGRSRTKRLGDVLAFFDVGGVSNGSC</sequence>